<dbReference type="InterPro" id="IPR002692">
    <property type="entry name" value="S45"/>
</dbReference>
<keyword evidence="6" id="KW-1185">Reference proteome</keyword>
<comment type="similarity">
    <text evidence="1">Belongs to the peptidase S45 family.</text>
</comment>
<evidence type="ECO:0000256" key="3">
    <source>
        <dbReference type="ARBA" id="ARBA00023145"/>
    </source>
</evidence>
<keyword evidence="2" id="KW-0378">Hydrolase</keyword>
<keyword evidence="3" id="KW-0865">Zymogen</keyword>
<dbReference type="InterPro" id="IPR043147">
    <property type="entry name" value="Penicillin_amidase_A-knob"/>
</dbReference>
<dbReference type="Gene3D" id="1.10.1400.10">
    <property type="match status" value="1"/>
</dbReference>
<dbReference type="EMBL" id="CP073721">
    <property type="protein sequence ID" value="UWZ39408.1"/>
    <property type="molecule type" value="Genomic_DNA"/>
</dbReference>
<feature type="region of interest" description="Disordered" evidence="4">
    <location>
        <begin position="32"/>
        <end position="51"/>
    </location>
</feature>
<dbReference type="RefSeq" id="WP_260728812.1">
    <property type="nucleotide sequence ID" value="NZ_BAAABS010000064.1"/>
</dbReference>
<sequence>MTAETTDPRHPDAARQARIAAVAARARARLRVPAQPEPAHDAAAAPSRPLRGRLTVDGLDGPVEIVTDGAGVPRVFAGSRADAYRAQGFLHYSERCWQMEALARTCTGRLAEIVGPAGVPSDILVHRLGFPRAVEECAAKADRDAMEIFRHYADGLRAAATLTTPTTHEHTALGVRPDVPDATAALRTAVAIMLLNGFALQNDWLLGLLRRAVTDRDCGAPDEPTSADVLSAMTTVFGRGRPAQHGGGSNAWAVVDREAGTVVLAGDPHLAATAPPAWMAMSLAWPGGEITGATIPGVPDVVLGTNRRIAWATTFAPVTTTVLTVERLLDDGRRVSRPGGARAEVVREARTVQVRGGTRVHFEVARTDRGHLLGTGSAGGTGGWDVAWHTILTAEPYHAGALAGLATAGTVGDAAEALARHRGVPQTVVVADVSGSLTRVDVGRQLDGVHAGDLHYGWRDRSRHAPVVDRHAACPAGGLVVSANDRSATGSDPAAHWDMPWRAERIEELLRVPGDPRAASVRAQLDTRSALAVTLLPVLLGAVTDDVRPTLDPAARRLLGALEAWDGHAYRDDPAPLVLAAWLRQLTGAAVGSAGPAVAPVFFDAKAWVTRWGFALVQQWVWKQSRTETGRRVLVDTFTRAVAELTESMSGAWHEWTWGDRHGVAVDGALPVGLLPAGAQWFPRRMRLPGLDDTVCRGDTGSPARGGPSFRLVVDLTRPERSVWAFPIGNSGVPSSPHATDQVDSWQAGRYHNMIADRSALQRADAQVLVLAPAGTDA</sequence>
<protein>
    <submittedName>
        <fullName evidence="5">Penicillin acylase family protein</fullName>
    </submittedName>
</protein>
<organism evidence="5 6">
    <name type="scientific">Dactylosporangium roseum</name>
    <dbReference type="NCBI Taxonomy" id="47989"/>
    <lineage>
        <taxon>Bacteria</taxon>
        <taxon>Bacillati</taxon>
        <taxon>Actinomycetota</taxon>
        <taxon>Actinomycetes</taxon>
        <taxon>Micromonosporales</taxon>
        <taxon>Micromonosporaceae</taxon>
        <taxon>Dactylosporangium</taxon>
    </lineage>
</organism>
<name>A0ABY5ZFF3_9ACTN</name>
<dbReference type="PIRSF" id="PIRSF001227">
    <property type="entry name" value="Pen_acylase"/>
    <property type="match status" value="1"/>
</dbReference>
<dbReference type="PANTHER" id="PTHR34218">
    <property type="entry name" value="PEPTIDASE S45 PENICILLIN AMIDASE"/>
    <property type="match status" value="1"/>
</dbReference>
<dbReference type="Proteomes" id="UP001058271">
    <property type="component" value="Chromosome"/>
</dbReference>
<dbReference type="InterPro" id="IPR014395">
    <property type="entry name" value="Pen/GL7ACA/AHL_acylase"/>
</dbReference>
<reference evidence="5" key="1">
    <citation type="submission" date="2021-04" db="EMBL/GenBank/DDBJ databases">
        <title>Biosynthetic gene clusters of Dactylosporangioum roseum.</title>
        <authorList>
            <person name="Hartkoorn R.C."/>
            <person name="Beaudoing E."/>
            <person name="Hot D."/>
            <person name="Moureu S."/>
        </authorList>
    </citation>
    <scope>NUCLEOTIDE SEQUENCE</scope>
    <source>
        <strain evidence="5">NRRL B-16295</strain>
    </source>
</reference>
<evidence type="ECO:0000256" key="4">
    <source>
        <dbReference type="SAM" id="MobiDB-lite"/>
    </source>
</evidence>
<evidence type="ECO:0000256" key="1">
    <source>
        <dbReference type="ARBA" id="ARBA00006586"/>
    </source>
</evidence>
<dbReference type="InterPro" id="IPR043146">
    <property type="entry name" value="Penicillin_amidase_N_B-knob"/>
</dbReference>
<evidence type="ECO:0000313" key="6">
    <source>
        <dbReference type="Proteomes" id="UP001058271"/>
    </source>
</evidence>
<accession>A0ABY5ZFF3</accession>
<evidence type="ECO:0000313" key="5">
    <source>
        <dbReference type="EMBL" id="UWZ39408.1"/>
    </source>
</evidence>
<dbReference type="Gene3D" id="3.60.20.10">
    <property type="entry name" value="Glutamine Phosphoribosylpyrophosphate, subunit 1, domain 1"/>
    <property type="match status" value="1"/>
</dbReference>
<dbReference type="InterPro" id="IPR029055">
    <property type="entry name" value="Ntn_hydrolases_N"/>
</dbReference>
<gene>
    <name evidence="5" type="ORF">Drose_14895</name>
</gene>
<dbReference type="Pfam" id="PF01804">
    <property type="entry name" value="Penicil_amidase"/>
    <property type="match status" value="1"/>
</dbReference>
<dbReference type="Gene3D" id="1.10.439.10">
    <property type="entry name" value="Penicillin Amidohydrolase, domain 1"/>
    <property type="match status" value="1"/>
</dbReference>
<proteinExistence type="inferred from homology"/>
<dbReference type="InterPro" id="IPR023343">
    <property type="entry name" value="Penicillin_amidase_dom1"/>
</dbReference>
<evidence type="ECO:0000256" key="2">
    <source>
        <dbReference type="ARBA" id="ARBA00022801"/>
    </source>
</evidence>
<dbReference type="PANTHER" id="PTHR34218:SF4">
    <property type="entry name" value="ACYL-HOMOSERINE LACTONE ACYLASE QUIP"/>
    <property type="match status" value="1"/>
</dbReference>
<dbReference type="Gene3D" id="2.30.120.10">
    <property type="match status" value="1"/>
</dbReference>
<dbReference type="SUPFAM" id="SSF56235">
    <property type="entry name" value="N-terminal nucleophile aminohydrolases (Ntn hydrolases)"/>
    <property type="match status" value="1"/>
</dbReference>